<evidence type="ECO:0000313" key="3">
    <source>
        <dbReference type="Proteomes" id="UP001183817"/>
    </source>
</evidence>
<organism evidence="2 3">
    <name type="scientific">Paeniglutamicibacter sulfureus</name>
    <dbReference type="NCBI Taxonomy" id="43666"/>
    <lineage>
        <taxon>Bacteria</taxon>
        <taxon>Bacillati</taxon>
        <taxon>Actinomycetota</taxon>
        <taxon>Actinomycetes</taxon>
        <taxon>Micrococcales</taxon>
        <taxon>Micrococcaceae</taxon>
        <taxon>Paeniglutamicibacter</taxon>
    </lineage>
</organism>
<gene>
    <name evidence="2" type="ORF">J2S64_000062</name>
</gene>
<dbReference type="RefSeq" id="WP_310287108.1">
    <property type="nucleotide sequence ID" value="NZ_BAAAWO010000001.1"/>
</dbReference>
<feature type="region of interest" description="Disordered" evidence="1">
    <location>
        <begin position="1"/>
        <end position="49"/>
    </location>
</feature>
<accession>A0ABU2BCL1</accession>
<protein>
    <submittedName>
        <fullName evidence="2">Uncharacterized protein</fullName>
    </submittedName>
</protein>
<reference evidence="2 3" key="1">
    <citation type="submission" date="2023-07" db="EMBL/GenBank/DDBJ databases">
        <title>Sequencing the genomes of 1000 actinobacteria strains.</title>
        <authorList>
            <person name="Klenk H.-P."/>
        </authorList>
    </citation>
    <scope>NUCLEOTIDE SEQUENCE [LARGE SCALE GENOMIC DNA]</scope>
    <source>
        <strain evidence="2 3">DSM 20167</strain>
    </source>
</reference>
<keyword evidence="3" id="KW-1185">Reference proteome</keyword>
<name>A0ABU2BCL1_9MICC</name>
<proteinExistence type="predicted"/>
<evidence type="ECO:0000313" key="2">
    <source>
        <dbReference type="EMBL" id="MDR7356371.1"/>
    </source>
</evidence>
<feature type="compositionally biased region" description="Basic and acidic residues" evidence="1">
    <location>
        <begin position="1"/>
        <end position="10"/>
    </location>
</feature>
<dbReference type="Proteomes" id="UP001183817">
    <property type="component" value="Unassembled WGS sequence"/>
</dbReference>
<dbReference type="EMBL" id="JAVDYI010000001">
    <property type="protein sequence ID" value="MDR7356371.1"/>
    <property type="molecule type" value="Genomic_DNA"/>
</dbReference>
<evidence type="ECO:0000256" key="1">
    <source>
        <dbReference type="SAM" id="MobiDB-lite"/>
    </source>
</evidence>
<comment type="caution">
    <text evidence="2">The sequence shown here is derived from an EMBL/GenBank/DDBJ whole genome shotgun (WGS) entry which is preliminary data.</text>
</comment>
<sequence>MTEQPGKPDPEDPNGPGDAHGEEPEPEDFGFLAGGHSEDSSLSFEFGGVEHDPEVGKRAFDASIPALNAALLDYAQALEDRQGRISDALRRPELAPELIAASRGVHVALAELLEAHQVYTGEGLPEVPVDRSLPDEAPAPEEWAALLAANESTEDADDTHWPRPTELGATVVLDRVIHQTPAEFVRLDTAQVFGNGWLLMVDYVNVRGPREDGLIWFRRSNEQHGNVEISLQLGNAATGAPQRCSPHRADGNVGPHCYTLSHQFWIHPAPEAEELTGTLTVHDAIAADGSTEPLEVQFRLETSVLRGAAGRIRAFGPREPDM</sequence>